<sequence>RTLEIIGILGPNGIGKSTFINLIANKYKSDKNNDPKERDEEANKLKVAIKPQYIRVEENHLVSDLIKRIELSSYFSQSYKKRLINSLALKDIQERYMSELSGGELQRVSIAECLATEADIYLFDEPSAFCLICIYLQLNL</sequence>
<comment type="caution">
    <text evidence="4">The sequence shown here is derived from an EMBL/GenBank/DDBJ whole genome shotgun (WGS) entry which is preliminary data.</text>
</comment>
<dbReference type="GO" id="GO:0016887">
    <property type="term" value="F:ATP hydrolysis activity"/>
    <property type="evidence" value="ECO:0007669"/>
    <property type="project" value="InterPro"/>
</dbReference>
<evidence type="ECO:0000256" key="1">
    <source>
        <dbReference type="ARBA" id="ARBA00005417"/>
    </source>
</evidence>
<dbReference type="AlphaFoldDB" id="X1KTA5"/>
<dbReference type="EMBL" id="BARU01043798">
    <property type="protein sequence ID" value="GAH85228.1"/>
    <property type="molecule type" value="Genomic_DNA"/>
</dbReference>
<dbReference type="InterPro" id="IPR050153">
    <property type="entry name" value="Metal_Ion_Import_ABC"/>
</dbReference>
<dbReference type="Gene3D" id="3.40.50.300">
    <property type="entry name" value="P-loop containing nucleotide triphosphate hydrolases"/>
    <property type="match status" value="1"/>
</dbReference>
<dbReference type="GO" id="GO:0005524">
    <property type="term" value="F:ATP binding"/>
    <property type="evidence" value="ECO:0007669"/>
    <property type="project" value="InterPro"/>
</dbReference>
<dbReference type="SUPFAM" id="SSF52540">
    <property type="entry name" value="P-loop containing nucleoside triphosphate hydrolases"/>
    <property type="match status" value="1"/>
</dbReference>
<feature type="domain" description="ABC transporter" evidence="3">
    <location>
        <begin position="4"/>
        <end position="127"/>
    </location>
</feature>
<dbReference type="PANTHER" id="PTHR42734:SF6">
    <property type="entry name" value="MOLYBDATE IMPORT ATP-BINDING PROTEIN MOLC"/>
    <property type="match status" value="1"/>
</dbReference>
<dbReference type="InterPro" id="IPR003439">
    <property type="entry name" value="ABC_transporter-like_ATP-bd"/>
</dbReference>
<dbReference type="InterPro" id="IPR027417">
    <property type="entry name" value="P-loop_NTPase"/>
</dbReference>
<name>X1KTA5_9ZZZZ</name>
<evidence type="ECO:0000256" key="2">
    <source>
        <dbReference type="ARBA" id="ARBA00022448"/>
    </source>
</evidence>
<evidence type="ECO:0000313" key="4">
    <source>
        <dbReference type="EMBL" id="GAH85228.1"/>
    </source>
</evidence>
<dbReference type="PANTHER" id="PTHR42734">
    <property type="entry name" value="METAL TRANSPORT SYSTEM ATP-BINDING PROTEIN TM_0124-RELATED"/>
    <property type="match status" value="1"/>
</dbReference>
<comment type="similarity">
    <text evidence="1">Belongs to the ABC transporter superfamily.</text>
</comment>
<keyword evidence="2" id="KW-0813">Transport</keyword>
<dbReference type="Pfam" id="PF00005">
    <property type="entry name" value="ABC_tran"/>
    <property type="match status" value="1"/>
</dbReference>
<gene>
    <name evidence="4" type="ORF">S03H2_66993</name>
</gene>
<protein>
    <recommendedName>
        <fullName evidence="3">ABC transporter domain-containing protein</fullName>
    </recommendedName>
</protein>
<accession>X1KTA5</accession>
<organism evidence="4">
    <name type="scientific">marine sediment metagenome</name>
    <dbReference type="NCBI Taxonomy" id="412755"/>
    <lineage>
        <taxon>unclassified sequences</taxon>
        <taxon>metagenomes</taxon>
        <taxon>ecological metagenomes</taxon>
    </lineage>
</organism>
<reference evidence="4" key="1">
    <citation type="journal article" date="2014" name="Front. Microbiol.">
        <title>High frequency of phylogenetically diverse reductive dehalogenase-homologous genes in deep subseafloor sedimentary metagenomes.</title>
        <authorList>
            <person name="Kawai M."/>
            <person name="Futagami T."/>
            <person name="Toyoda A."/>
            <person name="Takaki Y."/>
            <person name="Nishi S."/>
            <person name="Hori S."/>
            <person name="Arai W."/>
            <person name="Tsubouchi T."/>
            <person name="Morono Y."/>
            <person name="Uchiyama I."/>
            <person name="Ito T."/>
            <person name="Fujiyama A."/>
            <person name="Inagaki F."/>
            <person name="Takami H."/>
        </authorList>
    </citation>
    <scope>NUCLEOTIDE SEQUENCE</scope>
    <source>
        <strain evidence="4">Expedition CK06-06</strain>
    </source>
</reference>
<proteinExistence type="inferred from homology"/>
<evidence type="ECO:0000259" key="3">
    <source>
        <dbReference type="Pfam" id="PF00005"/>
    </source>
</evidence>
<feature type="non-terminal residue" evidence="4">
    <location>
        <position position="1"/>
    </location>
</feature>